<dbReference type="Proteomes" id="UP000008237">
    <property type="component" value="Unassembled WGS sequence"/>
</dbReference>
<accession>E2BB64</accession>
<reference evidence="3 4" key="1">
    <citation type="journal article" date="2010" name="Science">
        <title>Genomic comparison of the ants Camponotus floridanus and Harpegnathos saltator.</title>
        <authorList>
            <person name="Bonasio R."/>
            <person name="Zhang G."/>
            <person name="Ye C."/>
            <person name="Mutti N.S."/>
            <person name="Fang X."/>
            <person name="Qin N."/>
            <person name="Donahue G."/>
            <person name="Yang P."/>
            <person name="Li Q."/>
            <person name="Li C."/>
            <person name="Zhang P."/>
            <person name="Huang Z."/>
            <person name="Berger S.L."/>
            <person name="Reinberg D."/>
            <person name="Wang J."/>
            <person name="Liebig J."/>
        </authorList>
    </citation>
    <scope>NUCLEOTIDE SEQUENCE [LARGE SCALE GENOMIC DNA]</scope>
    <source>
        <strain evidence="3 4">R22 G/1</strain>
    </source>
</reference>
<evidence type="ECO:0000259" key="2">
    <source>
        <dbReference type="Pfam" id="PF13837"/>
    </source>
</evidence>
<keyword evidence="4" id="KW-1185">Reference proteome</keyword>
<feature type="domain" description="Myb/SANT-like DNA-binding" evidence="2">
    <location>
        <begin position="91"/>
        <end position="177"/>
    </location>
</feature>
<evidence type="ECO:0000313" key="4">
    <source>
        <dbReference type="Proteomes" id="UP000008237"/>
    </source>
</evidence>
<evidence type="ECO:0000256" key="1">
    <source>
        <dbReference type="SAM" id="MobiDB-lite"/>
    </source>
</evidence>
<protein>
    <recommendedName>
        <fullName evidence="2">Myb/SANT-like DNA-binding domain-containing protein</fullName>
    </recommendedName>
</protein>
<feature type="region of interest" description="Disordered" evidence="1">
    <location>
        <begin position="200"/>
        <end position="224"/>
    </location>
</feature>
<sequence>MENVKLIRGKHILSTDKNNQSIYDSQGSLLVCDVTKGNVITISVSEEFLTFLNLQVITDNNEPENFNFEPNSGSTSLATQSSTQHASWKDDNAIRRLIYAWKEYENNFKNGKCKSSEVWKKIASVLQNENSQWLYTGIQCENKFKELRKKYVKVKDYNKQSGNSPMTSKFFNEFEEILGDKPCMQPVALASSLKKRPLTFTSQDSDTENSKDDSDRKKKVRKTRLQRELGEWSATLHEDVKYREEAREQRYKEMIAISD</sequence>
<organism evidence="4">
    <name type="scientific">Harpegnathos saltator</name>
    <name type="common">Jerdon's jumping ant</name>
    <dbReference type="NCBI Taxonomy" id="610380"/>
    <lineage>
        <taxon>Eukaryota</taxon>
        <taxon>Metazoa</taxon>
        <taxon>Ecdysozoa</taxon>
        <taxon>Arthropoda</taxon>
        <taxon>Hexapoda</taxon>
        <taxon>Insecta</taxon>
        <taxon>Pterygota</taxon>
        <taxon>Neoptera</taxon>
        <taxon>Endopterygota</taxon>
        <taxon>Hymenoptera</taxon>
        <taxon>Apocrita</taxon>
        <taxon>Aculeata</taxon>
        <taxon>Formicoidea</taxon>
        <taxon>Formicidae</taxon>
        <taxon>Ponerinae</taxon>
        <taxon>Ponerini</taxon>
        <taxon>Harpegnathos</taxon>
    </lineage>
</organism>
<evidence type="ECO:0000313" key="3">
    <source>
        <dbReference type="EMBL" id="EFN87071.1"/>
    </source>
</evidence>
<dbReference type="OMA" id="WSATLHE"/>
<proteinExistence type="predicted"/>
<dbReference type="EMBL" id="GL446923">
    <property type="protein sequence ID" value="EFN87071.1"/>
    <property type="molecule type" value="Genomic_DNA"/>
</dbReference>
<dbReference type="PANTHER" id="PTHR47595">
    <property type="entry name" value="HEAT SHOCK 70 KDA PROTEIN 14"/>
    <property type="match status" value="1"/>
</dbReference>
<dbReference type="InterPro" id="IPR044822">
    <property type="entry name" value="Myb_DNA-bind_4"/>
</dbReference>
<dbReference type="Pfam" id="PF13837">
    <property type="entry name" value="Myb_DNA-bind_4"/>
    <property type="match status" value="1"/>
</dbReference>
<name>E2BB64_HARSA</name>
<dbReference type="OrthoDB" id="7552049at2759"/>
<dbReference type="PANTHER" id="PTHR47595:SF1">
    <property type="entry name" value="MYB_SANT-LIKE DNA-BINDING DOMAIN-CONTAINING PROTEIN"/>
    <property type="match status" value="1"/>
</dbReference>
<dbReference type="AlphaFoldDB" id="E2BB64"/>
<gene>
    <name evidence="3" type="ORF">EAI_13383</name>
</gene>
<dbReference type="Gene3D" id="1.10.10.60">
    <property type="entry name" value="Homeodomain-like"/>
    <property type="match status" value="1"/>
</dbReference>
<dbReference type="InParanoid" id="E2BB64"/>